<evidence type="ECO:0008006" key="3">
    <source>
        <dbReference type="Google" id="ProtNLM"/>
    </source>
</evidence>
<keyword evidence="1" id="KW-0812">Transmembrane</keyword>
<dbReference type="Pfam" id="PF19638">
    <property type="entry name" value="DUF6141"/>
    <property type="match status" value="1"/>
</dbReference>
<keyword evidence="1" id="KW-0472">Membrane</keyword>
<organism evidence="2">
    <name type="scientific">Candidatus Methanophagaceae archaeon ANME-1 ERB6</name>
    <dbReference type="NCBI Taxonomy" id="2759912"/>
    <lineage>
        <taxon>Archaea</taxon>
        <taxon>Methanobacteriati</taxon>
        <taxon>Methanobacteriota</taxon>
        <taxon>Stenosarchaea group</taxon>
        <taxon>Methanomicrobia</taxon>
        <taxon>Candidatus Methanophagales</taxon>
        <taxon>Candidatus Methanophagaceae</taxon>
    </lineage>
</organism>
<sequence>MTEKNNITFHEEQRFRQTWVWIIILPCLLIVWYIAINKLLLNTPVGNNNASNSEMLILWLLFGVLFPLFFYKLELMTEVRKNGLYIRFFPFHLCFKRIPLEKLKKHAVRTYSPITEYGGWGIKWGSGGKAYNVSGNRGVQLEFTDGKRLLIGSQKPEQLDSAIAQYLKNHDKNEFNIKERRETIGSKKGVTKCLYL</sequence>
<keyword evidence="1" id="KW-1133">Transmembrane helix</keyword>
<evidence type="ECO:0000313" key="2">
    <source>
        <dbReference type="EMBL" id="QNO50986.1"/>
    </source>
</evidence>
<dbReference type="InterPro" id="IPR046139">
    <property type="entry name" value="DUF6141"/>
</dbReference>
<feature type="transmembrane region" description="Helical" evidence="1">
    <location>
        <begin position="18"/>
        <end position="36"/>
    </location>
</feature>
<feature type="transmembrane region" description="Helical" evidence="1">
    <location>
        <begin position="56"/>
        <end position="73"/>
    </location>
</feature>
<gene>
    <name evidence="2" type="ORF">LCGFKGIO_00019</name>
</gene>
<name>A0A7G9YSK2_9EURY</name>
<accession>A0A7G9YSK2</accession>
<protein>
    <recommendedName>
        <fullName evidence="3">Bacterial Pleckstrin homology domain-containing protein</fullName>
    </recommendedName>
</protein>
<evidence type="ECO:0000256" key="1">
    <source>
        <dbReference type="SAM" id="Phobius"/>
    </source>
</evidence>
<dbReference type="EMBL" id="MT631457">
    <property type="protein sequence ID" value="QNO50986.1"/>
    <property type="molecule type" value="Genomic_DNA"/>
</dbReference>
<proteinExistence type="predicted"/>
<dbReference type="AlphaFoldDB" id="A0A7G9YSK2"/>
<reference evidence="2" key="1">
    <citation type="submission" date="2020-06" db="EMBL/GenBank/DDBJ databases">
        <title>Unique genomic features of the anaerobic methanotrophic archaea.</title>
        <authorList>
            <person name="Chadwick G.L."/>
            <person name="Skennerton C.T."/>
            <person name="Laso-Perez R."/>
            <person name="Leu A.O."/>
            <person name="Speth D.R."/>
            <person name="Yu H."/>
            <person name="Morgan-Lang C."/>
            <person name="Hatzenpichler R."/>
            <person name="Goudeau D."/>
            <person name="Malmstrom R."/>
            <person name="Brazelton W.J."/>
            <person name="Woyke T."/>
            <person name="Hallam S.J."/>
            <person name="Tyson G.W."/>
            <person name="Wegener G."/>
            <person name="Boetius A."/>
            <person name="Orphan V."/>
        </authorList>
    </citation>
    <scope>NUCLEOTIDE SEQUENCE</scope>
</reference>